<dbReference type="EMBL" id="BTFZ01000011">
    <property type="protein sequence ID" value="GMM36980.1"/>
    <property type="molecule type" value="Genomic_DNA"/>
</dbReference>
<evidence type="ECO:0000313" key="2">
    <source>
        <dbReference type="Proteomes" id="UP001360560"/>
    </source>
</evidence>
<proteinExistence type="predicted"/>
<organism evidence="1 2">
    <name type="scientific">Saccharomycopsis crataegensis</name>
    <dbReference type="NCBI Taxonomy" id="43959"/>
    <lineage>
        <taxon>Eukaryota</taxon>
        <taxon>Fungi</taxon>
        <taxon>Dikarya</taxon>
        <taxon>Ascomycota</taxon>
        <taxon>Saccharomycotina</taxon>
        <taxon>Saccharomycetes</taxon>
        <taxon>Saccharomycopsidaceae</taxon>
        <taxon>Saccharomycopsis</taxon>
    </lineage>
</organism>
<evidence type="ECO:0000313" key="1">
    <source>
        <dbReference type="EMBL" id="GMM36980.1"/>
    </source>
</evidence>
<comment type="caution">
    <text evidence="1">The sequence shown here is derived from an EMBL/GenBank/DDBJ whole genome shotgun (WGS) entry which is preliminary data.</text>
</comment>
<dbReference type="GeneID" id="90074955"/>
<accession>A0AAV5QRR7</accession>
<protein>
    <submittedName>
        <fullName evidence="1">Uncharacterized protein</fullName>
    </submittedName>
</protein>
<reference evidence="1 2" key="1">
    <citation type="journal article" date="2023" name="Elife">
        <title>Identification of key yeast species and microbe-microbe interactions impacting larval growth of Drosophila in the wild.</title>
        <authorList>
            <person name="Mure A."/>
            <person name="Sugiura Y."/>
            <person name="Maeda R."/>
            <person name="Honda K."/>
            <person name="Sakurai N."/>
            <person name="Takahashi Y."/>
            <person name="Watada M."/>
            <person name="Katoh T."/>
            <person name="Gotoh A."/>
            <person name="Gotoh Y."/>
            <person name="Taniguchi I."/>
            <person name="Nakamura K."/>
            <person name="Hayashi T."/>
            <person name="Katayama T."/>
            <person name="Uemura T."/>
            <person name="Hattori Y."/>
        </authorList>
    </citation>
    <scope>NUCLEOTIDE SEQUENCE [LARGE SCALE GENOMIC DNA]</scope>
    <source>
        <strain evidence="1 2">SC-9</strain>
    </source>
</reference>
<sequence length="147" mass="16891">MSYGNEFSFWSSLLFLYLSPELKHRVRGCLTSKSKYAATYEKEIKPIDCWLFSLIALTENVPFVEHWREVVKSIEKFVPERDDSAGRRAPQEIMLSYVKQAVLRLFRDNNVSFSTADGQINFEKNMGNVKSYAQLKNFFGTSLGGGK</sequence>
<name>A0AAV5QRR7_9ASCO</name>
<gene>
    <name evidence="1" type="ORF">DASC09_043050</name>
</gene>
<keyword evidence="2" id="KW-1185">Reference proteome</keyword>
<dbReference type="Proteomes" id="UP001360560">
    <property type="component" value="Unassembled WGS sequence"/>
</dbReference>
<dbReference type="RefSeq" id="XP_064853976.1">
    <property type="nucleotide sequence ID" value="XM_064997904.1"/>
</dbReference>
<dbReference type="AlphaFoldDB" id="A0AAV5QRR7"/>